<dbReference type="AlphaFoldDB" id="A0AAE0Z7G4"/>
<name>A0AAE0Z7G4_9GAST</name>
<dbReference type="EMBL" id="JAWDGP010004466">
    <property type="protein sequence ID" value="KAK3764214.1"/>
    <property type="molecule type" value="Genomic_DNA"/>
</dbReference>
<evidence type="ECO:0000256" key="1">
    <source>
        <dbReference type="SAM" id="MobiDB-lite"/>
    </source>
</evidence>
<keyword evidence="3" id="KW-1185">Reference proteome</keyword>
<reference evidence="2" key="1">
    <citation type="journal article" date="2023" name="G3 (Bethesda)">
        <title>A reference genome for the long-term kleptoplast-retaining sea slug Elysia crispata morphotype clarki.</title>
        <authorList>
            <person name="Eastman K.E."/>
            <person name="Pendleton A.L."/>
            <person name="Shaikh M.A."/>
            <person name="Suttiyut T."/>
            <person name="Ogas R."/>
            <person name="Tomko P."/>
            <person name="Gavelis G."/>
            <person name="Widhalm J.R."/>
            <person name="Wisecaver J.H."/>
        </authorList>
    </citation>
    <scope>NUCLEOTIDE SEQUENCE</scope>
    <source>
        <strain evidence="2">ECLA1</strain>
    </source>
</reference>
<sequence>MGPKGKSFGKDNEELWSSFDHVTRHSSRSKTAMYGETLDRDIYLCGSSDEVSSMHPSPQTPGSSDPSIGFSIHHPLCRSPWHSPAQLFRLAGCMHGSSMLF</sequence>
<comment type="caution">
    <text evidence="2">The sequence shown here is derived from an EMBL/GenBank/DDBJ whole genome shotgun (WGS) entry which is preliminary data.</text>
</comment>
<organism evidence="2 3">
    <name type="scientific">Elysia crispata</name>
    <name type="common">lettuce slug</name>
    <dbReference type="NCBI Taxonomy" id="231223"/>
    <lineage>
        <taxon>Eukaryota</taxon>
        <taxon>Metazoa</taxon>
        <taxon>Spiralia</taxon>
        <taxon>Lophotrochozoa</taxon>
        <taxon>Mollusca</taxon>
        <taxon>Gastropoda</taxon>
        <taxon>Heterobranchia</taxon>
        <taxon>Euthyneura</taxon>
        <taxon>Panpulmonata</taxon>
        <taxon>Sacoglossa</taxon>
        <taxon>Placobranchoidea</taxon>
        <taxon>Plakobranchidae</taxon>
        <taxon>Elysia</taxon>
    </lineage>
</organism>
<protein>
    <submittedName>
        <fullName evidence="2">Uncharacterized protein</fullName>
    </submittedName>
</protein>
<feature type="region of interest" description="Disordered" evidence="1">
    <location>
        <begin position="49"/>
        <end position="68"/>
    </location>
</feature>
<evidence type="ECO:0000313" key="2">
    <source>
        <dbReference type="EMBL" id="KAK3764214.1"/>
    </source>
</evidence>
<accession>A0AAE0Z7G4</accession>
<dbReference type="Proteomes" id="UP001283361">
    <property type="component" value="Unassembled WGS sequence"/>
</dbReference>
<proteinExistence type="predicted"/>
<feature type="compositionally biased region" description="Polar residues" evidence="1">
    <location>
        <begin position="49"/>
        <end position="66"/>
    </location>
</feature>
<gene>
    <name evidence="2" type="ORF">RRG08_044140</name>
</gene>
<evidence type="ECO:0000313" key="3">
    <source>
        <dbReference type="Proteomes" id="UP001283361"/>
    </source>
</evidence>